<proteinExistence type="predicted"/>
<protein>
    <submittedName>
        <fullName evidence="1">Uncharacterized protein</fullName>
    </submittedName>
</protein>
<dbReference type="EMBL" id="CP036432">
    <property type="protein sequence ID" value="QDV84956.1"/>
    <property type="molecule type" value="Genomic_DNA"/>
</dbReference>
<gene>
    <name evidence="1" type="ORF">TBK1r_39080</name>
</gene>
<accession>A0ABX5XT22</accession>
<evidence type="ECO:0000313" key="1">
    <source>
        <dbReference type="EMBL" id="QDV84956.1"/>
    </source>
</evidence>
<organism evidence="1 2">
    <name type="scientific">Stieleria magnilauensis</name>
    <dbReference type="NCBI Taxonomy" id="2527963"/>
    <lineage>
        <taxon>Bacteria</taxon>
        <taxon>Pseudomonadati</taxon>
        <taxon>Planctomycetota</taxon>
        <taxon>Planctomycetia</taxon>
        <taxon>Pirellulales</taxon>
        <taxon>Pirellulaceae</taxon>
        <taxon>Stieleria</taxon>
    </lineage>
</organism>
<dbReference type="Proteomes" id="UP000318081">
    <property type="component" value="Chromosome"/>
</dbReference>
<sequence length="67" mass="7456">MEAFSILDLAKRMGLVPAQVIHLARRGYVDIDQMWAVKRFGIHAIVSRDAAVVLCITLGFNPMKVMA</sequence>
<keyword evidence="2" id="KW-1185">Reference proteome</keyword>
<reference evidence="1 2" key="1">
    <citation type="submission" date="2019-02" db="EMBL/GenBank/DDBJ databases">
        <title>Deep-cultivation of Planctomycetes and their phenomic and genomic characterization uncovers novel biology.</title>
        <authorList>
            <person name="Wiegand S."/>
            <person name="Jogler M."/>
            <person name="Boedeker C."/>
            <person name="Pinto D."/>
            <person name="Vollmers J."/>
            <person name="Rivas-Marin E."/>
            <person name="Kohn T."/>
            <person name="Peeters S.H."/>
            <person name="Heuer A."/>
            <person name="Rast P."/>
            <person name="Oberbeckmann S."/>
            <person name="Bunk B."/>
            <person name="Jeske O."/>
            <person name="Meyerdierks A."/>
            <person name="Storesund J.E."/>
            <person name="Kallscheuer N."/>
            <person name="Luecker S."/>
            <person name="Lage O.M."/>
            <person name="Pohl T."/>
            <person name="Merkel B.J."/>
            <person name="Hornburger P."/>
            <person name="Mueller R.-W."/>
            <person name="Bruemmer F."/>
            <person name="Labrenz M."/>
            <person name="Spormann A.M."/>
            <person name="Op den Camp H."/>
            <person name="Overmann J."/>
            <person name="Amann R."/>
            <person name="Jetten M.S.M."/>
            <person name="Mascher T."/>
            <person name="Medema M.H."/>
            <person name="Devos D.P."/>
            <person name="Kaster A.-K."/>
            <person name="Ovreas L."/>
            <person name="Rohde M."/>
            <person name="Galperin M.Y."/>
            <person name="Jogler C."/>
        </authorList>
    </citation>
    <scope>NUCLEOTIDE SEQUENCE [LARGE SCALE GENOMIC DNA]</scope>
    <source>
        <strain evidence="1 2">TBK1r</strain>
    </source>
</reference>
<evidence type="ECO:0000313" key="2">
    <source>
        <dbReference type="Proteomes" id="UP000318081"/>
    </source>
</evidence>
<name>A0ABX5XT22_9BACT</name>